<sequence length="121" mass="13816">METSRENNGTDMETSRENNGTDMETSRENNGTDMGKSVDQVRLQRIREIVKTEILKYSGVNLDDFHDERHSTRDDKSTARMNADRQEVNKLQNAPTRLEDACERTIPYFSGGFSRKSPAQG</sequence>
<protein>
    <submittedName>
        <fullName evidence="2">Uncharacterized protein</fullName>
    </submittedName>
</protein>
<name>A0A7S4UL66_GUITH</name>
<evidence type="ECO:0000256" key="1">
    <source>
        <dbReference type="SAM" id="MobiDB-lite"/>
    </source>
</evidence>
<reference evidence="2" key="1">
    <citation type="submission" date="2021-01" db="EMBL/GenBank/DDBJ databases">
        <authorList>
            <person name="Corre E."/>
            <person name="Pelletier E."/>
            <person name="Niang G."/>
            <person name="Scheremetjew M."/>
            <person name="Finn R."/>
            <person name="Kale V."/>
            <person name="Holt S."/>
            <person name="Cochrane G."/>
            <person name="Meng A."/>
            <person name="Brown T."/>
            <person name="Cohen L."/>
        </authorList>
    </citation>
    <scope>NUCLEOTIDE SEQUENCE</scope>
    <source>
        <strain evidence="2">CCMP 2712</strain>
    </source>
</reference>
<proteinExistence type="predicted"/>
<accession>A0A7S4UL66</accession>
<feature type="region of interest" description="Disordered" evidence="1">
    <location>
        <begin position="64"/>
        <end position="85"/>
    </location>
</feature>
<dbReference type="EMBL" id="HBKN01050537">
    <property type="protein sequence ID" value="CAE2341378.1"/>
    <property type="molecule type" value="Transcribed_RNA"/>
</dbReference>
<organism evidence="2">
    <name type="scientific">Guillardia theta</name>
    <name type="common">Cryptophyte</name>
    <name type="synonym">Cryptomonas phi</name>
    <dbReference type="NCBI Taxonomy" id="55529"/>
    <lineage>
        <taxon>Eukaryota</taxon>
        <taxon>Cryptophyceae</taxon>
        <taxon>Pyrenomonadales</taxon>
        <taxon>Geminigeraceae</taxon>
        <taxon>Guillardia</taxon>
    </lineage>
</organism>
<feature type="compositionally biased region" description="Polar residues" evidence="1">
    <location>
        <begin position="1"/>
        <end position="32"/>
    </location>
</feature>
<feature type="region of interest" description="Disordered" evidence="1">
    <location>
        <begin position="1"/>
        <end position="39"/>
    </location>
</feature>
<dbReference type="AlphaFoldDB" id="A0A7S4UL66"/>
<evidence type="ECO:0000313" key="2">
    <source>
        <dbReference type="EMBL" id="CAE2341378.1"/>
    </source>
</evidence>
<gene>
    <name evidence="2" type="ORF">GTHE00462_LOCUS39403</name>
</gene>